<proteinExistence type="predicted"/>
<organism evidence="1">
    <name type="scientific">marine sediment metagenome</name>
    <dbReference type="NCBI Taxonomy" id="412755"/>
    <lineage>
        <taxon>unclassified sequences</taxon>
        <taxon>metagenomes</taxon>
        <taxon>ecological metagenomes</taxon>
    </lineage>
</organism>
<comment type="caution">
    <text evidence="1">The sequence shown here is derived from an EMBL/GenBank/DDBJ whole genome shotgun (WGS) entry which is preliminary data.</text>
</comment>
<evidence type="ECO:0000313" key="1">
    <source>
        <dbReference type="EMBL" id="GAG02998.1"/>
    </source>
</evidence>
<accession>X0URV0</accession>
<reference evidence="1" key="1">
    <citation type="journal article" date="2014" name="Front. Microbiol.">
        <title>High frequency of phylogenetically diverse reductive dehalogenase-homologous genes in deep subseafloor sedimentary metagenomes.</title>
        <authorList>
            <person name="Kawai M."/>
            <person name="Futagami T."/>
            <person name="Toyoda A."/>
            <person name="Takaki Y."/>
            <person name="Nishi S."/>
            <person name="Hori S."/>
            <person name="Arai W."/>
            <person name="Tsubouchi T."/>
            <person name="Morono Y."/>
            <person name="Uchiyama I."/>
            <person name="Ito T."/>
            <person name="Fujiyama A."/>
            <person name="Inagaki F."/>
            <person name="Takami H."/>
        </authorList>
    </citation>
    <scope>NUCLEOTIDE SEQUENCE</scope>
    <source>
        <strain evidence="1">Expedition CK06-06</strain>
    </source>
</reference>
<dbReference type="EMBL" id="BARS01029305">
    <property type="protein sequence ID" value="GAG02998.1"/>
    <property type="molecule type" value="Genomic_DNA"/>
</dbReference>
<name>X0URV0_9ZZZZ</name>
<protein>
    <submittedName>
        <fullName evidence="1">Uncharacterized protein</fullName>
    </submittedName>
</protein>
<gene>
    <name evidence="1" type="ORF">S01H1_45818</name>
</gene>
<sequence length="70" mass="6902">MASGAEAGATVLHRDPLDGVAANGAGFASLMSNLKIEMGCAQLALRADVGIHAGAFAADGCPKNSTDAMI</sequence>
<dbReference type="AlphaFoldDB" id="X0URV0"/>